<dbReference type="Proteomes" id="UP000070700">
    <property type="component" value="Unassembled WGS sequence"/>
</dbReference>
<dbReference type="InterPro" id="IPR004045">
    <property type="entry name" value="Glutathione_S-Trfase_N"/>
</dbReference>
<proteinExistence type="predicted"/>
<dbReference type="AlphaFoldDB" id="A0A194WS77"/>
<dbReference type="RefSeq" id="XP_018065181.1">
    <property type="nucleotide sequence ID" value="XM_018217837.1"/>
</dbReference>
<dbReference type="SUPFAM" id="SSF47616">
    <property type="entry name" value="GST C-terminal domain-like"/>
    <property type="match status" value="1"/>
</dbReference>
<dbReference type="InterPro" id="IPR036282">
    <property type="entry name" value="Glutathione-S-Trfase_C_sf"/>
</dbReference>
<dbReference type="InterPro" id="IPR004046">
    <property type="entry name" value="GST_C"/>
</dbReference>
<dbReference type="Pfam" id="PF14497">
    <property type="entry name" value="GST_C_3"/>
    <property type="match status" value="1"/>
</dbReference>
<keyword evidence="4" id="KW-1185">Reference proteome</keyword>
<dbReference type="KEGG" id="psco:LY89DRAFT_710558"/>
<dbReference type="Gene3D" id="3.40.30.10">
    <property type="entry name" value="Glutaredoxin"/>
    <property type="match status" value="1"/>
</dbReference>
<organism evidence="3 4">
    <name type="scientific">Mollisia scopiformis</name>
    <name type="common">Conifer needle endophyte fungus</name>
    <name type="synonym">Phialocephala scopiformis</name>
    <dbReference type="NCBI Taxonomy" id="149040"/>
    <lineage>
        <taxon>Eukaryota</taxon>
        <taxon>Fungi</taxon>
        <taxon>Dikarya</taxon>
        <taxon>Ascomycota</taxon>
        <taxon>Pezizomycotina</taxon>
        <taxon>Leotiomycetes</taxon>
        <taxon>Helotiales</taxon>
        <taxon>Mollisiaceae</taxon>
        <taxon>Mollisia</taxon>
    </lineage>
</organism>
<dbReference type="PROSITE" id="PS50404">
    <property type="entry name" value="GST_NTER"/>
    <property type="match status" value="1"/>
</dbReference>
<dbReference type="FunFam" id="1.20.1050.10:FF:000051">
    <property type="entry name" value="Glutathione S-transferase"/>
    <property type="match status" value="1"/>
</dbReference>
<dbReference type="GO" id="GO:0006749">
    <property type="term" value="P:glutathione metabolic process"/>
    <property type="evidence" value="ECO:0007669"/>
    <property type="project" value="TreeGrafter"/>
</dbReference>
<feature type="domain" description="GST N-terminal" evidence="1">
    <location>
        <begin position="18"/>
        <end position="106"/>
    </location>
</feature>
<keyword evidence="3" id="KW-0808">Transferase</keyword>
<protein>
    <submittedName>
        <fullName evidence="3">Glutathione S-transferase domain-containing protein</fullName>
    </submittedName>
</protein>
<dbReference type="PANTHER" id="PTHR11571:SF263">
    <property type="entry name" value="GLUTATHIONE S-TRANSFERASE"/>
    <property type="match status" value="1"/>
</dbReference>
<dbReference type="InterPro" id="IPR036249">
    <property type="entry name" value="Thioredoxin-like_sf"/>
</dbReference>
<sequence>MTTQPNPPKRQKTPKDAPYHLIYWPGIPGRGEHIRLLLEEVGAPYTDSAHTKDGMKLVTTAISTANLGDAHNPPPLAPPILKHGDLTINQTSNILFYLGKRHGLMGADDDEDAPYKVNELVLTALDGLSNEPHDVHHPVSTSLYYEDQKVEAKRKANDYITNRLPKFLGYFERVLTGEASKGGEWLYGGRLTVADLVLWQCIDGVKFAFPNAMRRLEKGGGYRRVFGLYGRVRGRERIGKYLGDVKRQRYSMGVYRHYPELDEDGEGKGEHSIRSQVILRVIQCVLHTQTNNSFA</sequence>
<feature type="domain" description="GST C-terminal" evidence="2">
    <location>
        <begin position="110"/>
        <end position="252"/>
    </location>
</feature>
<dbReference type="CDD" id="cd03192">
    <property type="entry name" value="GST_C_Sigma_like"/>
    <property type="match status" value="1"/>
</dbReference>
<evidence type="ECO:0000313" key="4">
    <source>
        <dbReference type="Proteomes" id="UP000070700"/>
    </source>
</evidence>
<dbReference type="GO" id="GO:0004364">
    <property type="term" value="F:glutathione transferase activity"/>
    <property type="evidence" value="ECO:0007669"/>
    <property type="project" value="TreeGrafter"/>
</dbReference>
<dbReference type="InterPro" id="IPR010987">
    <property type="entry name" value="Glutathione-S-Trfase_C-like"/>
</dbReference>
<dbReference type="GeneID" id="28827563"/>
<gene>
    <name evidence="3" type="ORF">LY89DRAFT_710558</name>
</gene>
<evidence type="ECO:0000259" key="2">
    <source>
        <dbReference type="PROSITE" id="PS50405"/>
    </source>
</evidence>
<evidence type="ECO:0000313" key="3">
    <source>
        <dbReference type="EMBL" id="KUJ10826.1"/>
    </source>
</evidence>
<evidence type="ECO:0000259" key="1">
    <source>
        <dbReference type="PROSITE" id="PS50404"/>
    </source>
</evidence>
<dbReference type="InParanoid" id="A0A194WS77"/>
<dbReference type="PROSITE" id="PS50405">
    <property type="entry name" value="GST_CTER"/>
    <property type="match status" value="1"/>
</dbReference>
<accession>A0A194WS77</accession>
<dbReference type="InterPro" id="IPR050213">
    <property type="entry name" value="GST_superfamily"/>
</dbReference>
<dbReference type="EMBL" id="KQ947428">
    <property type="protein sequence ID" value="KUJ10826.1"/>
    <property type="molecule type" value="Genomic_DNA"/>
</dbReference>
<dbReference type="Gene3D" id="1.20.1050.10">
    <property type="match status" value="1"/>
</dbReference>
<dbReference type="PANTHER" id="PTHR11571">
    <property type="entry name" value="GLUTATHIONE S-TRANSFERASE"/>
    <property type="match status" value="1"/>
</dbReference>
<dbReference type="CDD" id="cd03039">
    <property type="entry name" value="GST_N_Sigma_like"/>
    <property type="match status" value="1"/>
</dbReference>
<name>A0A194WS77_MOLSC</name>
<reference evidence="3 4" key="1">
    <citation type="submission" date="2015-10" db="EMBL/GenBank/DDBJ databases">
        <title>Full genome of DAOMC 229536 Phialocephala scopiformis, a fungal endophyte of spruce producing the potent anti-insectan compound rugulosin.</title>
        <authorList>
            <consortium name="DOE Joint Genome Institute"/>
            <person name="Walker A.K."/>
            <person name="Frasz S.L."/>
            <person name="Seifert K.A."/>
            <person name="Miller J.D."/>
            <person name="Mondo S.J."/>
            <person name="Labutti K."/>
            <person name="Lipzen A."/>
            <person name="Dockter R."/>
            <person name="Kennedy M."/>
            <person name="Grigoriev I.V."/>
            <person name="Spatafora J.W."/>
        </authorList>
    </citation>
    <scope>NUCLEOTIDE SEQUENCE [LARGE SCALE GENOMIC DNA]</scope>
    <source>
        <strain evidence="3 4">CBS 120377</strain>
    </source>
</reference>
<dbReference type="SUPFAM" id="SSF52833">
    <property type="entry name" value="Thioredoxin-like"/>
    <property type="match status" value="1"/>
</dbReference>
<dbReference type="STRING" id="149040.A0A194WS77"/>
<dbReference type="OrthoDB" id="414243at2759"/>